<evidence type="ECO:0008006" key="4">
    <source>
        <dbReference type="Google" id="ProtNLM"/>
    </source>
</evidence>
<protein>
    <recommendedName>
        <fullName evidence="4">Odorant receptor</fullName>
    </recommendedName>
</protein>
<feature type="transmembrane region" description="Helical" evidence="1">
    <location>
        <begin position="196"/>
        <end position="216"/>
    </location>
</feature>
<evidence type="ECO:0000256" key="1">
    <source>
        <dbReference type="SAM" id="Phobius"/>
    </source>
</evidence>
<keyword evidence="1" id="KW-0472">Membrane</keyword>
<evidence type="ECO:0000313" key="2">
    <source>
        <dbReference type="EnsemblMetazoa" id="AALFPA23_018828.P27671"/>
    </source>
</evidence>
<dbReference type="RefSeq" id="XP_062712135.1">
    <property type="nucleotide sequence ID" value="XM_062856151.1"/>
</dbReference>
<keyword evidence="3" id="KW-1185">Reference proteome</keyword>
<keyword evidence="1" id="KW-0812">Transmembrane</keyword>
<dbReference type="GeneID" id="109426280"/>
<feature type="transmembrane region" description="Helical" evidence="1">
    <location>
        <begin position="65"/>
        <end position="86"/>
    </location>
</feature>
<feature type="transmembrane region" description="Helical" evidence="1">
    <location>
        <begin position="98"/>
        <end position="117"/>
    </location>
</feature>
<accession>A0ABM1ZIJ1</accession>
<dbReference type="Proteomes" id="UP000069940">
    <property type="component" value="Unassembled WGS sequence"/>
</dbReference>
<feature type="transmembrane region" description="Helical" evidence="1">
    <location>
        <begin position="308"/>
        <end position="329"/>
    </location>
</feature>
<reference evidence="2" key="2">
    <citation type="submission" date="2025-05" db="UniProtKB">
        <authorList>
            <consortium name="EnsemblMetazoa"/>
        </authorList>
    </citation>
    <scope>IDENTIFICATION</scope>
    <source>
        <strain evidence="2">Foshan</strain>
    </source>
</reference>
<reference evidence="3" key="1">
    <citation type="journal article" date="2015" name="Proc. Natl. Acad. Sci. U.S.A.">
        <title>Genome sequence of the Asian Tiger mosquito, Aedes albopictus, reveals insights into its biology, genetics, and evolution.</title>
        <authorList>
            <person name="Chen X.G."/>
            <person name="Jiang X."/>
            <person name="Gu J."/>
            <person name="Xu M."/>
            <person name="Wu Y."/>
            <person name="Deng Y."/>
            <person name="Zhang C."/>
            <person name="Bonizzoni M."/>
            <person name="Dermauw W."/>
            <person name="Vontas J."/>
            <person name="Armbruster P."/>
            <person name="Huang X."/>
            <person name="Yang Y."/>
            <person name="Zhang H."/>
            <person name="He W."/>
            <person name="Peng H."/>
            <person name="Liu Y."/>
            <person name="Wu K."/>
            <person name="Chen J."/>
            <person name="Lirakis M."/>
            <person name="Topalis P."/>
            <person name="Van Leeuwen T."/>
            <person name="Hall A.B."/>
            <person name="Jiang X."/>
            <person name="Thorpe C."/>
            <person name="Mueller R.L."/>
            <person name="Sun C."/>
            <person name="Waterhouse R.M."/>
            <person name="Yan G."/>
            <person name="Tu Z.J."/>
            <person name="Fang X."/>
            <person name="James A.A."/>
        </authorList>
    </citation>
    <scope>NUCLEOTIDE SEQUENCE [LARGE SCALE GENOMIC DNA]</scope>
    <source>
        <strain evidence="3">Foshan</strain>
    </source>
</reference>
<name>A0ABM1ZIJ1_AEDAL</name>
<sequence>MIASFGRPVWTIIREWFQDTSSKFGQVWSTNEGSDCFYALDVLLHLAGVPNELTSKWRWESTVRYFLHALYAFQTVIAFLQTKHVIERDNVFDLFVEVMKWTFFIVAYFKMFIMIRLGRSVAAVRKFIAGKEMQSGDAAFDELQRMKFKRSALFLLRILFVLMVMDAIFLSVPSGATAIVFFVPPEMKGAGPTATVIIHFFGISLLPFLILCKFSCNMATVGMLLMGMQANIKILANRYVKIMDKSFDTEHHLEQLDREVRSAVDQQMEYWRHLHILRNLVEKTFFLVHYYAIFSIGGFYYITQNIGVNAFSALLMATTPIFLVEYYLWCNLVESIQNEAETIGDVMYELCAKMPYHREKHSAYVRLKSNMLILWINSCNIRAMKCLGLFDISTLAFVDLVNVSYSVLMFLINMS</sequence>
<proteinExistence type="predicted"/>
<feature type="transmembrane region" description="Helical" evidence="1">
    <location>
        <begin position="154"/>
        <end position="184"/>
    </location>
</feature>
<feature type="transmembrane region" description="Helical" evidence="1">
    <location>
        <begin position="284"/>
        <end position="302"/>
    </location>
</feature>
<evidence type="ECO:0000313" key="3">
    <source>
        <dbReference type="Proteomes" id="UP000069940"/>
    </source>
</evidence>
<keyword evidence="1" id="KW-1133">Transmembrane helix</keyword>
<organism evidence="2 3">
    <name type="scientific">Aedes albopictus</name>
    <name type="common">Asian tiger mosquito</name>
    <name type="synonym">Stegomyia albopicta</name>
    <dbReference type="NCBI Taxonomy" id="7160"/>
    <lineage>
        <taxon>Eukaryota</taxon>
        <taxon>Metazoa</taxon>
        <taxon>Ecdysozoa</taxon>
        <taxon>Arthropoda</taxon>
        <taxon>Hexapoda</taxon>
        <taxon>Insecta</taxon>
        <taxon>Pterygota</taxon>
        <taxon>Neoptera</taxon>
        <taxon>Endopterygota</taxon>
        <taxon>Diptera</taxon>
        <taxon>Nematocera</taxon>
        <taxon>Culicoidea</taxon>
        <taxon>Culicidae</taxon>
        <taxon>Culicinae</taxon>
        <taxon>Aedini</taxon>
        <taxon>Aedes</taxon>
        <taxon>Stegomyia</taxon>
    </lineage>
</organism>
<dbReference type="EnsemblMetazoa" id="AALFPA23_018828.R27671">
    <property type="protein sequence ID" value="AALFPA23_018828.P27671"/>
    <property type="gene ID" value="AALFPA23_018828"/>
</dbReference>
<feature type="transmembrane region" description="Helical" evidence="1">
    <location>
        <begin position="392"/>
        <end position="412"/>
    </location>
</feature>